<proteinExistence type="predicted"/>
<organism evidence="1 3">
    <name type="scientific">Pseudomonas syringae pv. tagetis</name>
    <dbReference type="NCBI Taxonomy" id="129140"/>
    <lineage>
        <taxon>Bacteria</taxon>
        <taxon>Pseudomonadati</taxon>
        <taxon>Pseudomonadota</taxon>
        <taxon>Gammaproteobacteria</taxon>
        <taxon>Pseudomonadales</taxon>
        <taxon>Pseudomonadaceae</taxon>
        <taxon>Pseudomonas</taxon>
    </lineage>
</organism>
<comment type="caution">
    <text evidence="1">The sequence shown here is derived from an EMBL/GenBank/DDBJ whole genome shotgun (WGS) entry which is preliminary data.</text>
</comment>
<evidence type="ECO:0000313" key="1">
    <source>
        <dbReference type="EMBL" id="KPY85518.1"/>
    </source>
</evidence>
<dbReference type="PATRIC" id="fig|129140.3.peg.5325"/>
<sequence>MNKLFKLKKWLTLDEAARRLSSSAEEPISVADVLRLALDGELVLSVDFVNHARAQPWVKTPRDRAKTLTYDPKLMGLEGEPEEIFAGFAVSQYELLQPVSVDAPVRLQGVYDLAMWGSEALDVENMYQELTDGPLVELMNIEGAFVKGENDEYYQILESYEDNGYMQGSRANLENIESRILLQALNSEEAKNLRERYMESRVSFLESASKSRGIDNYYPASGLPLTCRLVVRNAVV</sequence>
<evidence type="ECO:0000313" key="4">
    <source>
        <dbReference type="Proteomes" id="UP001610657"/>
    </source>
</evidence>
<gene>
    <name evidence="1" type="ORF">ALO44_04085</name>
    <name evidence="2" type="ORF">RA271_25630</name>
</gene>
<dbReference type="GeneID" id="96217293"/>
<protein>
    <submittedName>
        <fullName evidence="1">Uncharacterized protein</fullName>
    </submittedName>
</protein>
<reference evidence="1 3" key="1">
    <citation type="submission" date="2015-09" db="EMBL/GenBank/DDBJ databases">
        <title>Genome announcement of multiple Pseudomonas syringae strains.</title>
        <authorList>
            <person name="Thakur S."/>
            <person name="Wang P.W."/>
            <person name="Gong Y."/>
            <person name="Weir B.S."/>
            <person name="Guttman D.S."/>
        </authorList>
    </citation>
    <scope>NUCLEOTIDE SEQUENCE [LARGE SCALE GENOMIC DNA]</scope>
    <source>
        <strain evidence="1 3">ICMP4091</strain>
    </source>
</reference>
<dbReference type="AlphaFoldDB" id="A0A0Q0BAL8"/>
<evidence type="ECO:0000313" key="3">
    <source>
        <dbReference type="Proteomes" id="UP000050474"/>
    </source>
</evidence>
<evidence type="ECO:0000313" key="2">
    <source>
        <dbReference type="EMBL" id="MFH7518533.1"/>
    </source>
</evidence>
<name>A0A0Q0BAL8_9PSED</name>
<dbReference type="RefSeq" id="WP_055006083.1">
    <property type="nucleotide sequence ID" value="NZ_CP092923.1"/>
</dbReference>
<keyword evidence="4" id="KW-1185">Reference proteome</keyword>
<reference evidence="2 4" key="2">
    <citation type="submission" date="2023-08" db="EMBL/GenBank/DDBJ databases">
        <title>Genomic and mutational analysis of Pseudomonas syringae pv. tagetis EB037 pathogenicity on sunflower.</title>
        <authorList>
            <person name="Maul J.E."/>
        </authorList>
    </citation>
    <scope>NUCLEOTIDE SEQUENCE [LARGE SCALE GENOMIC DNA]</scope>
    <source>
        <strain evidence="2 4">EB037_T1</strain>
    </source>
</reference>
<dbReference type="EMBL" id="LJRM01000102">
    <property type="protein sequence ID" value="KPY85518.1"/>
    <property type="molecule type" value="Genomic_DNA"/>
</dbReference>
<dbReference type="Proteomes" id="UP001610657">
    <property type="component" value="Unassembled WGS sequence"/>
</dbReference>
<dbReference type="EMBL" id="JAVCQK010000029">
    <property type="protein sequence ID" value="MFH7518533.1"/>
    <property type="molecule type" value="Genomic_DNA"/>
</dbReference>
<accession>A0A0Q0BAL8</accession>
<dbReference type="Proteomes" id="UP000050474">
    <property type="component" value="Unassembled WGS sequence"/>
</dbReference>